<dbReference type="SUPFAM" id="SSF52540">
    <property type="entry name" value="P-loop containing nucleoside triphosphate hydrolases"/>
    <property type="match status" value="1"/>
</dbReference>
<dbReference type="Pfam" id="PF00005">
    <property type="entry name" value="ABC_tran"/>
    <property type="match status" value="1"/>
</dbReference>
<dbReference type="PROSITE" id="PS00211">
    <property type="entry name" value="ABC_TRANSPORTER_1"/>
    <property type="match status" value="1"/>
</dbReference>
<keyword evidence="3" id="KW-0547">Nucleotide-binding</keyword>
<keyword evidence="6" id="KW-1278">Translocase</keyword>
<dbReference type="PATRIC" id="fig|888064.11.peg.2239"/>
<dbReference type="PROSITE" id="PS50893">
    <property type="entry name" value="ABC_TRANSPORTER_2"/>
    <property type="match status" value="1"/>
</dbReference>
<dbReference type="InterPro" id="IPR003593">
    <property type="entry name" value="AAA+_ATPase"/>
</dbReference>
<name>E6LF49_ENTI1</name>
<dbReference type="GO" id="GO:0016020">
    <property type="term" value="C:membrane"/>
    <property type="evidence" value="ECO:0007669"/>
    <property type="project" value="InterPro"/>
</dbReference>
<keyword evidence="7" id="KW-0472">Membrane</keyword>
<evidence type="ECO:0000256" key="7">
    <source>
        <dbReference type="ARBA" id="ARBA00023136"/>
    </source>
</evidence>
<dbReference type="Proteomes" id="UP000010296">
    <property type="component" value="Unassembled WGS sequence"/>
</dbReference>
<evidence type="ECO:0000256" key="2">
    <source>
        <dbReference type="ARBA" id="ARBA00022475"/>
    </source>
</evidence>
<proteinExistence type="predicted"/>
<sequence length="276" mass="30960">MFFYFYQKKVGKKVTEENQSIISFKKVDKVYPNGVHGLRDLNIDIKKGEFVIVVGLSGAGKSTMLRAINRLHEISSGEILIDNQSITKAKGKELRLIRRDIGMIFQSFNLVKRSSVLRNVLTGRVAYHPTWKMLLGLFPKEDKERAYQSLQRVNLAEKVYTRADELSGGQQQRVSIARALTQKPKIILADEPVASLDPVTTEKVMDDLKRINQDFGITIVVNLHSVELARQYGTRIIGLRDGSLVFDGPVAEATDETLRAIYGGEILEEKAQGAIV</sequence>
<gene>
    <name evidence="9" type="primary">phnC</name>
    <name evidence="9" type="ORF">HMPREF9088_0963</name>
</gene>
<evidence type="ECO:0000313" key="9">
    <source>
        <dbReference type="EMBL" id="EFU74222.1"/>
    </source>
</evidence>
<dbReference type="InterPro" id="IPR012693">
    <property type="entry name" value="ABC_transpr_PhnC"/>
</dbReference>
<dbReference type="EC" id="3.6.3.28" evidence="9"/>
<dbReference type="InterPro" id="IPR017871">
    <property type="entry name" value="ABC_transporter-like_CS"/>
</dbReference>
<keyword evidence="5" id="KW-0918">Phosphonate transport</keyword>
<keyword evidence="10" id="KW-1185">Reference proteome</keyword>
<dbReference type="PANTHER" id="PTHR43166:SF6">
    <property type="entry name" value="PHOSPHONATES IMPORT ATP-BINDING PROTEIN PHNC"/>
    <property type="match status" value="1"/>
</dbReference>
<dbReference type="STRING" id="888064.HMPREF9088_0963"/>
<dbReference type="InterPro" id="IPR003439">
    <property type="entry name" value="ABC_transporter-like_ATP-bd"/>
</dbReference>
<dbReference type="PANTHER" id="PTHR43166">
    <property type="entry name" value="AMINO ACID IMPORT ATP-BINDING PROTEIN"/>
    <property type="match status" value="1"/>
</dbReference>
<organism evidence="9 10">
    <name type="scientific">Enterococcus italicus (strain DSM 15952 / CCUG 50447 / LMG 22039 / TP 1.5)</name>
    <dbReference type="NCBI Taxonomy" id="888064"/>
    <lineage>
        <taxon>Bacteria</taxon>
        <taxon>Bacillati</taxon>
        <taxon>Bacillota</taxon>
        <taxon>Bacilli</taxon>
        <taxon>Lactobacillales</taxon>
        <taxon>Enterococcaceae</taxon>
        <taxon>Enterococcus</taxon>
    </lineage>
</organism>
<evidence type="ECO:0000256" key="6">
    <source>
        <dbReference type="ARBA" id="ARBA00022967"/>
    </source>
</evidence>
<dbReference type="GO" id="GO:0015416">
    <property type="term" value="F:ABC-type phosphonate transporter activity"/>
    <property type="evidence" value="ECO:0007669"/>
    <property type="project" value="InterPro"/>
</dbReference>
<dbReference type="SMART" id="SM00382">
    <property type="entry name" value="AAA"/>
    <property type="match status" value="1"/>
</dbReference>
<dbReference type="GO" id="GO:0016887">
    <property type="term" value="F:ATP hydrolysis activity"/>
    <property type="evidence" value="ECO:0007669"/>
    <property type="project" value="InterPro"/>
</dbReference>
<keyword evidence="4 9" id="KW-0067">ATP-binding</keyword>
<keyword evidence="2" id="KW-1003">Cell membrane</keyword>
<dbReference type="InterPro" id="IPR027417">
    <property type="entry name" value="P-loop_NTPase"/>
</dbReference>
<feature type="domain" description="ABC transporter" evidence="8">
    <location>
        <begin position="22"/>
        <end position="266"/>
    </location>
</feature>
<dbReference type="EMBL" id="AEPV01000035">
    <property type="protein sequence ID" value="EFU74222.1"/>
    <property type="molecule type" value="Genomic_DNA"/>
</dbReference>
<evidence type="ECO:0000313" key="10">
    <source>
        <dbReference type="Proteomes" id="UP000010296"/>
    </source>
</evidence>
<reference evidence="9 10" key="1">
    <citation type="submission" date="2010-12" db="EMBL/GenBank/DDBJ databases">
        <authorList>
            <person name="Muzny D."/>
            <person name="Qin X."/>
            <person name="Deng J."/>
            <person name="Jiang H."/>
            <person name="Liu Y."/>
            <person name="Qu J."/>
            <person name="Song X.-Z."/>
            <person name="Zhang L."/>
            <person name="Thornton R."/>
            <person name="Coyle M."/>
            <person name="Francisco L."/>
            <person name="Jackson L."/>
            <person name="Javaid M."/>
            <person name="Korchina V."/>
            <person name="Kovar C."/>
            <person name="Mata R."/>
            <person name="Mathew T."/>
            <person name="Ngo R."/>
            <person name="Nguyen L."/>
            <person name="Nguyen N."/>
            <person name="Okwuonu G."/>
            <person name="Ongeri F."/>
            <person name="Pham C."/>
            <person name="Simmons D."/>
            <person name="Wilczek-Boney K."/>
            <person name="Hale W."/>
            <person name="Jakkamsetti A."/>
            <person name="Pham P."/>
            <person name="Ruth R."/>
            <person name="San Lucas F."/>
            <person name="Warren J."/>
            <person name="Zhang J."/>
            <person name="Zhao Z."/>
            <person name="Zhou C."/>
            <person name="Zhu D."/>
            <person name="Lee S."/>
            <person name="Bess C."/>
            <person name="Blankenburg K."/>
            <person name="Forbes L."/>
            <person name="Fu Q."/>
            <person name="Gubbala S."/>
            <person name="Hirani K."/>
            <person name="Jayaseelan J.C."/>
            <person name="Lara F."/>
            <person name="Munidasa M."/>
            <person name="Palculict T."/>
            <person name="Patil S."/>
            <person name="Pu L.-L."/>
            <person name="Saada N."/>
            <person name="Tang L."/>
            <person name="Weissenberger G."/>
            <person name="Zhu Y."/>
            <person name="Hemphill L."/>
            <person name="Shang Y."/>
            <person name="Youmans B."/>
            <person name="Ayvaz T."/>
            <person name="Ross M."/>
            <person name="Santibanez J."/>
            <person name="Aqrawi P."/>
            <person name="Gross S."/>
            <person name="Joshi V."/>
            <person name="Fowler G."/>
            <person name="Nazareth L."/>
            <person name="Reid J."/>
            <person name="Worley K."/>
            <person name="Petrosino J."/>
            <person name="Highlander S."/>
            <person name="Gibbs R."/>
        </authorList>
    </citation>
    <scope>NUCLEOTIDE SEQUENCE [LARGE SCALE GENOMIC DNA]</scope>
    <source>
        <strain evidence="10">DSM 15952 / CCUG 50447 / LMG 22039 / TP 1.5</strain>
    </source>
</reference>
<evidence type="ECO:0000256" key="4">
    <source>
        <dbReference type="ARBA" id="ARBA00022840"/>
    </source>
</evidence>
<keyword evidence="1" id="KW-0813">Transport</keyword>
<evidence type="ECO:0000256" key="1">
    <source>
        <dbReference type="ARBA" id="ARBA00022448"/>
    </source>
</evidence>
<evidence type="ECO:0000256" key="3">
    <source>
        <dbReference type="ARBA" id="ARBA00022741"/>
    </source>
</evidence>
<evidence type="ECO:0000256" key="5">
    <source>
        <dbReference type="ARBA" id="ARBA00022885"/>
    </source>
</evidence>
<dbReference type="eggNOG" id="COG3638">
    <property type="taxonomic scope" value="Bacteria"/>
</dbReference>
<dbReference type="InterPro" id="IPR050086">
    <property type="entry name" value="MetN_ABC_transporter-like"/>
</dbReference>
<dbReference type="NCBIfam" id="TIGR02315">
    <property type="entry name" value="ABC_phnC"/>
    <property type="match status" value="1"/>
</dbReference>
<comment type="caution">
    <text evidence="9">The sequence shown here is derived from an EMBL/GenBank/DDBJ whole genome shotgun (WGS) entry which is preliminary data.</text>
</comment>
<dbReference type="Gene3D" id="3.40.50.300">
    <property type="entry name" value="P-loop containing nucleotide triphosphate hydrolases"/>
    <property type="match status" value="1"/>
</dbReference>
<evidence type="ECO:0000259" key="8">
    <source>
        <dbReference type="PROSITE" id="PS50893"/>
    </source>
</evidence>
<dbReference type="HOGENOM" id="CLU_000604_1_22_9"/>
<dbReference type="AlphaFoldDB" id="E6LF49"/>
<accession>E6LF49</accession>
<protein>
    <submittedName>
        <fullName evidence="9">Phosphonate ABC transporter, ATP-binding protein</fullName>
        <ecNumber evidence="9">3.6.3.28</ecNumber>
    </submittedName>
</protein>
<dbReference type="CDD" id="cd03256">
    <property type="entry name" value="ABC_PhnC_transporter"/>
    <property type="match status" value="1"/>
</dbReference>
<dbReference type="GO" id="GO:0005524">
    <property type="term" value="F:ATP binding"/>
    <property type="evidence" value="ECO:0007669"/>
    <property type="project" value="UniProtKB-KW"/>
</dbReference>
<keyword evidence="9" id="KW-0378">Hydrolase</keyword>